<dbReference type="Proteomes" id="UP000171701">
    <property type="component" value="Segment"/>
</dbReference>
<dbReference type="PROSITE" id="PS00107">
    <property type="entry name" value="PROTEIN_KINASE_ATP"/>
    <property type="match status" value="1"/>
</dbReference>
<accession>A0A0F7CSV1</accession>
<evidence type="ECO:0000313" key="7">
    <source>
        <dbReference type="Proteomes" id="UP000171701"/>
    </source>
</evidence>
<proteinExistence type="predicted"/>
<dbReference type="GO" id="GO:0005524">
    <property type="term" value="F:ATP binding"/>
    <property type="evidence" value="ECO:0007669"/>
    <property type="project" value="UniProtKB-UniRule"/>
</dbReference>
<dbReference type="SUPFAM" id="SSF56112">
    <property type="entry name" value="Protein kinase-like (PK-like)"/>
    <property type="match status" value="1"/>
</dbReference>
<dbReference type="InterPro" id="IPR008266">
    <property type="entry name" value="Tyr_kinase_AS"/>
</dbReference>
<sequence>MATRSKVKSRPRSVSAESGRPWQPAPLRRSRASHRRAWMRQAVAATTTLENQAALVCSSSSTSATQDAAVSTSAASAQSQKAAAAVVASPPSPPTPLTSRGRAGSRKSSVDTLVNCNEQQLQCREDASHWSFEYETADLLGGAGGRGGEGVQTRAPLRSHASHDGVTTPQQHEEYDNYPASSQTSEASVAADDDHEAVHCTCSNDQVITTSIRGLVCDASFFARITQPELCEMAVTYLLVYVPKDEQFCQRVCYAVDMSDSHKRIGCGSFGEVWPLSRHHVVKIARKHSETILSAYMSGLIRTRAGPRAEEADGVYHGLMTATGCCLMHNITLYTRFHTDLFHYEDWDMTSIASYRRAFHHLAEGIKFLNHTCKVCHFDISPMNVLVNVNPHYPSEILHAVLCDYSLSEPYPVCNDRCVVVFQETGTARRIPNCTHRVRECYHPAFRPLPLQKLMISNPHARFPDSSLLRRFCMAELAALGNVLGFCLVRLLDRRGIREVQGGPEAMLFKHASTACRALESNRLTACSDACMLIMAAQLAYHAGLLGDEGLPIVNRTVNFVENKLSSCRVRAFRRYYHECLGHLPHDYVRKNLERLLAVPDGVYLYTSFRRTANISAEEDLDGDCRQVFAD</sequence>
<evidence type="ECO:0000256" key="2">
    <source>
        <dbReference type="ARBA" id="ARBA00022777"/>
    </source>
</evidence>
<organism evidence="6 7">
    <name type="scientific">Papiine betaherpesvirus 4</name>
    <dbReference type="NCBI Taxonomy" id="2560624"/>
    <lineage>
        <taxon>Viruses</taxon>
        <taxon>Duplodnaviria</taxon>
        <taxon>Heunggongvirae</taxon>
        <taxon>Peploviricota</taxon>
        <taxon>Herviviricetes</taxon>
        <taxon>Herpesvirales</taxon>
        <taxon>Orthoherpesviridae</taxon>
        <taxon>Betaherpesvirinae</taxon>
        <taxon>Cytomegalovirus</taxon>
        <taxon>Cytomegalovirus papiinebeta4</taxon>
    </lineage>
</organism>
<keyword evidence="3" id="KW-0067">ATP-binding</keyword>
<dbReference type="KEGG" id="vg:24284842"/>
<feature type="domain" description="Herpesvirus UL97" evidence="5">
    <location>
        <begin position="384"/>
        <end position="565"/>
    </location>
</feature>
<evidence type="ECO:0000259" key="5">
    <source>
        <dbReference type="Pfam" id="PF06734"/>
    </source>
</evidence>
<feature type="compositionally biased region" description="Basic residues" evidence="4">
    <location>
        <begin position="1"/>
        <end position="11"/>
    </location>
</feature>
<dbReference type="EMBL" id="KR351281">
    <property type="protein sequence ID" value="AKG51589.1"/>
    <property type="molecule type" value="Genomic_DNA"/>
</dbReference>
<dbReference type="InterPro" id="IPR017441">
    <property type="entry name" value="Protein_kinase_ATP_BS"/>
</dbReference>
<keyword evidence="1" id="KW-0808">Transferase</keyword>
<dbReference type="GO" id="GO:0004672">
    <property type="term" value="F:protein kinase activity"/>
    <property type="evidence" value="ECO:0007669"/>
    <property type="project" value="InterPro"/>
</dbReference>
<dbReference type="PROSITE" id="PS00109">
    <property type="entry name" value="PROTEIN_KINASE_TYR"/>
    <property type="match status" value="1"/>
</dbReference>
<dbReference type="OrthoDB" id="4062at10239"/>
<feature type="compositionally biased region" description="Basic residues" evidence="4">
    <location>
        <begin position="28"/>
        <end position="38"/>
    </location>
</feature>
<name>A0A0F7CSV1_9BETA</name>
<feature type="binding site" evidence="3">
    <location>
        <position position="287"/>
    </location>
    <ligand>
        <name>ATP</name>
        <dbReference type="ChEBI" id="CHEBI:30616"/>
    </ligand>
</feature>
<feature type="region of interest" description="Disordered" evidence="4">
    <location>
        <begin position="84"/>
        <end position="111"/>
    </location>
</feature>
<feature type="region of interest" description="Disordered" evidence="4">
    <location>
        <begin position="158"/>
        <end position="190"/>
    </location>
</feature>
<protein>
    <submittedName>
        <fullName evidence="6">UL97</fullName>
    </submittedName>
</protein>
<reference evidence="6 7" key="2">
    <citation type="journal article" date="2015" name="Genome Announc.">
        <title>Complete Genome Sequences of Mandrillus leucophaeus and Papio ursinus Cytomegaloviruses.</title>
        <authorList>
            <person name="Blewett E.L."/>
            <person name="Sherrod C.J."/>
            <person name="Texier J.R."/>
            <person name="Conrad T.M."/>
            <person name="Dittmer D.P."/>
        </authorList>
    </citation>
    <scope>NUCLEOTIDE SEQUENCE [LARGE SCALE GENOMIC DNA]</scope>
    <source>
        <strain evidence="6">OCOM4-52</strain>
    </source>
</reference>
<feature type="region of interest" description="Disordered" evidence="4">
    <location>
        <begin position="1"/>
        <end position="38"/>
    </location>
</feature>
<keyword evidence="7" id="KW-1185">Reference proteome</keyword>
<reference evidence="6 7" key="1">
    <citation type="journal article" date="2001" name="Arch. Virol.">
        <title>Isolation and characterization of an endogenous cytomegalovirus (BaCMV) from baboons.</title>
        <authorList>
            <person name="Blewett E.L."/>
            <person name="White G."/>
            <person name="Saliki J.T."/>
            <person name="Eberle R."/>
        </authorList>
    </citation>
    <scope>NUCLEOTIDE SEQUENCE [LARGE SCALE GENOMIC DNA]</scope>
    <source>
        <strain evidence="6">OCOM4-52</strain>
    </source>
</reference>
<dbReference type="GO" id="GO:0016032">
    <property type="term" value="P:viral process"/>
    <property type="evidence" value="ECO:0007669"/>
    <property type="project" value="InterPro"/>
</dbReference>
<dbReference type="Gene3D" id="1.10.510.10">
    <property type="entry name" value="Transferase(Phosphotransferase) domain 1"/>
    <property type="match status" value="1"/>
</dbReference>
<evidence type="ECO:0000256" key="4">
    <source>
        <dbReference type="SAM" id="MobiDB-lite"/>
    </source>
</evidence>
<evidence type="ECO:0000256" key="3">
    <source>
        <dbReference type="PROSITE-ProRule" id="PRU10141"/>
    </source>
</evidence>
<evidence type="ECO:0000256" key="1">
    <source>
        <dbReference type="ARBA" id="ARBA00022679"/>
    </source>
</evidence>
<dbReference type="InterPro" id="IPR011009">
    <property type="entry name" value="Kinase-like_dom_sf"/>
</dbReference>
<dbReference type="Pfam" id="PF06734">
    <property type="entry name" value="UL97"/>
    <property type="match status" value="1"/>
</dbReference>
<keyword evidence="2" id="KW-0418">Kinase</keyword>
<evidence type="ECO:0000313" key="6">
    <source>
        <dbReference type="EMBL" id="AKG51589.1"/>
    </source>
</evidence>
<keyword evidence="3" id="KW-0547">Nucleotide-binding</keyword>
<dbReference type="InterPro" id="IPR010615">
    <property type="entry name" value="Herpes_UL97"/>
</dbReference>